<evidence type="ECO:0000259" key="4">
    <source>
        <dbReference type="PROSITE" id="PS50949"/>
    </source>
</evidence>
<dbReference type="InterPro" id="IPR000524">
    <property type="entry name" value="Tscrpt_reg_HTH_GntR"/>
</dbReference>
<dbReference type="GO" id="GO:0003677">
    <property type="term" value="F:DNA binding"/>
    <property type="evidence" value="ECO:0007669"/>
    <property type="project" value="UniProtKB-KW"/>
</dbReference>
<dbReference type="OrthoDB" id="9788098at2"/>
<keyword evidence="6" id="KW-1185">Reference proteome</keyword>
<dbReference type="PANTHER" id="PTHR43537">
    <property type="entry name" value="TRANSCRIPTIONAL REGULATOR, GNTR FAMILY"/>
    <property type="match status" value="1"/>
</dbReference>
<comment type="caution">
    <text evidence="5">The sequence shown here is derived from an EMBL/GenBank/DDBJ whole genome shotgun (WGS) entry which is preliminary data.</text>
</comment>
<protein>
    <submittedName>
        <fullName evidence="5">GntR family transcriptional regulator</fullName>
    </submittedName>
</protein>
<organism evidence="5 6">
    <name type="scientific">Cohaesibacter celericrescens</name>
    <dbReference type="NCBI Taxonomy" id="2067669"/>
    <lineage>
        <taxon>Bacteria</taxon>
        <taxon>Pseudomonadati</taxon>
        <taxon>Pseudomonadota</taxon>
        <taxon>Alphaproteobacteria</taxon>
        <taxon>Hyphomicrobiales</taxon>
        <taxon>Cohaesibacteraceae</taxon>
    </lineage>
</organism>
<dbReference type="InterPro" id="IPR036388">
    <property type="entry name" value="WH-like_DNA-bd_sf"/>
</dbReference>
<evidence type="ECO:0000256" key="2">
    <source>
        <dbReference type="ARBA" id="ARBA00023125"/>
    </source>
</evidence>
<name>A0A2N5XMD8_9HYPH</name>
<dbReference type="Pfam" id="PF00392">
    <property type="entry name" value="GntR"/>
    <property type="match status" value="1"/>
</dbReference>
<dbReference type="Gene3D" id="1.20.120.530">
    <property type="entry name" value="GntR ligand-binding domain-like"/>
    <property type="match status" value="1"/>
</dbReference>
<dbReference type="SUPFAM" id="SSF48008">
    <property type="entry name" value="GntR ligand-binding domain-like"/>
    <property type="match status" value="1"/>
</dbReference>
<gene>
    <name evidence="5" type="ORF">C0081_18645</name>
</gene>
<dbReference type="GO" id="GO:0003700">
    <property type="term" value="F:DNA-binding transcription factor activity"/>
    <property type="evidence" value="ECO:0007669"/>
    <property type="project" value="InterPro"/>
</dbReference>
<dbReference type="SMART" id="SM00895">
    <property type="entry name" value="FCD"/>
    <property type="match status" value="1"/>
</dbReference>
<keyword evidence="3" id="KW-0804">Transcription</keyword>
<dbReference type="SMART" id="SM00345">
    <property type="entry name" value="HTH_GNTR"/>
    <property type="match status" value="1"/>
</dbReference>
<dbReference type="Pfam" id="PF07729">
    <property type="entry name" value="FCD"/>
    <property type="match status" value="1"/>
</dbReference>
<proteinExistence type="predicted"/>
<dbReference type="AlphaFoldDB" id="A0A2N5XMD8"/>
<dbReference type="EMBL" id="PKUQ01000047">
    <property type="protein sequence ID" value="PLW75663.1"/>
    <property type="molecule type" value="Genomic_DNA"/>
</dbReference>
<keyword evidence="1" id="KW-0805">Transcription regulation</keyword>
<accession>A0A2N5XMD8</accession>
<evidence type="ECO:0000256" key="3">
    <source>
        <dbReference type="ARBA" id="ARBA00023163"/>
    </source>
</evidence>
<sequence>MTIETVLSPLNRVSVADSVFEELHRQILTLELKPGVKISEAEVAKALGVSRQPVRDAFYRLFKLGFLNMKPQVATTISLISEEAVEQARFIRCALETKTNRVACDKMQTEDYEVLKVILDQQRIAVKANDTALFHTLDDRFHRTICERCNLAFAWDLIKDNKAHMDRVRFLSLAFTLEEAFAAHLRIYEAIKLRDKELVSTQIQDHLRQILSIIPRIREQHPDFFLVED</sequence>
<dbReference type="Proteomes" id="UP000234881">
    <property type="component" value="Unassembled WGS sequence"/>
</dbReference>
<dbReference type="PANTHER" id="PTHR43537:SF6">
    <property type="entry name" value="HTH-TYPE TRANSCRIPTIONAL REPRESSOR RSPR"/>
    <property type="match status" value="1"/>
</dbReference>
<evidence type="ECO:0000256" key="1">
    <source>
        <dbReference type="ARBA" id="ARBA00023015"/>
    </source>
</evidence>
<dbReference type="Gene3D" id="1.10.10.10">
    <property type="entry name" value="Winged helix-like DNA-binding domain superfamily/Winged helix DNA-binding domain"/>
    <property type="match status" value="1"/>
</dbReference>
<keyword evidence="2" id="KW-0238">DNA-binding</keyword>
<dbReference type="InterPro" id="IPR008920">
    <property type="entry name" value="TF_FadR/GntR_C"/>
</dbReference>
<feature type="domain" description="HTH gntR-type" evidence="4">
    <location>
        <begin position="13"/>
        <end position="80"/>
    </location>
</feature>
<dbReference type="RefSeq" id="WP_101535365.1">
    <property type="nucleotide sequence ID" value="NZ_JBFHIU010000098.1"/>
</dbReference>
<evidence type="ECO:0000313" key="6">
    <source>
        <dbReference type="Proteomes" id="UP000234881"/>
    </source>
</evidence>
<evidence type="ECO:0000313" key="5">
    <source>
        <dbReference type="EMBL" id="PLW75663.1"/>
    </source>
</evidence>
<dbReference type="SUPFAM" id="SSF46785">
    <property type="entry name" value="Winged helix' DNA-binding domain"/>
    <property type="match status" value="1"/>
</dbReference>
<dbReference type="InterPro" id="IPR011711">
    <property type="entry name" value="GntR_C"/>
</dbReference>
<dbReference type="PROSITE" id="PS50949">
    <property type="entry name" value="HTH_GNTR"/>
    <property type="match status" value="1"/>
</dbReference>
<dbReference type="InterPro" id="IPR036390">
    <property type="entry name" value="WH_DNA-bd_sf"/>
</dbReference>
<reference evidence="5 6" key="1">
    <citation type="submission" date="2018-01" db="EMBL/GenBank/DDBJ databases">
        <title>The draft genome sequence of Cohaesibacter sp. H1304.</title>
        <authorList>
            <person name="Wang N.-N."/>
            <person name="Du Z.-J."/>
        </authorList>
    </citation>
    <scope>NUCLEOTIDE SEQUENCE [LARGE SCALE GENOMIC DNA]</scope>
    <source>
        <strain evidence="5 6">H1304</strain>
    </source>
</reference>